<feature type="compositionally biased region" description="Low complexity" evidence="1">
    <location>
        <begin position="83"/>
        <end position="101"/>
    </location>
</feature>
<dbReference type="PANTHER" id="PTHR34120">
    <property type="entry name" value="EXPRESSED PROTEIN"/>
    <property type="match status" value="1"/>
</dbReference>
<dbReference type="STRING" id="1590841.A0A2R6R7P9"/>
<feature type="region of interest" description="Disordered" evidence="1">
    <location>
        <begin position="22"/>
        <end position="54"/>
    </location>
</feature>
<feature type="region of interest" description="Disordered" evidence="1">
    <location>
        <begin position="74"/>
        <end position="102"/>
    </location>
</feature>
<reference evidence="2 3" key="1">
    <citation type="submission" date="2017-07" db="EMBL/GenBank/DDBJ databases">
        <title>An improved, manually edited Actinidia chinensis var. chinensis (kiwifruit) genome highlights the challenges associated with draft genomes and gene prediction in plants.</title>
        <authorList>
            <person name="Pilkington S."/>
            <person name="Crowhurst R."/>
            <person name="Hilario E."/>
            <person name="Nardozza S."/>
            <person name="Fraser L."/>
            <person name="Peng Y."/>
            <person name="Gunaseelan K."/>
            <person name="Simpson R."/>
            <person name="Tahir J."/>
            <person name="Deroles S."/>
            <person name="Templeton K."/>
            <person name="Luo Z."/>
            <person name="Davy M."/>
            <person name="Cheng C."/>
            <person name="Mcneilage M."/>
            <person name="Scaglione D."/>
            <person name="Liu Y."/>
            <person name="Zhang Q."/>
            <person name="Datson P."/>
            <person name="De Silva N."/>
            <person name="Gardiner S."/>
            <person name="Bassett H."/>
            <person name="Chagne D."/>
            <person name="Mccallum J."/>
            <person name="Dzierzon H."/>
            <person name="Deng C."/>
            <person name="Wang Y.-Y."/>
            <person name="Barron N."/>
            <person name="Manako K."/>
            <person name="Bowen J."/>
            <person name="Foster T."/>
            <person name="Erridge Z."/>
            <person name="Tiffin H."/>
            <person name="Waite C."/>
            <person name="Davies K."/>
            <person name="Grierson E."/>
            <person name="Laing W."/>
            <person name="Kirk R."/>
            <person name="Chen X."/>
            <person name="Wood M."/>
            <person name="Montefiori M."/>
            <person name="Brummell D."/>
            <person name="Schwinn K."/>
            <person name="Catanach A."/>
            <person name="Fullerton C."/>
            <person name="Li D."/>
            <person name="Meiyalaghan S."/>
            <person name="Nieuwenhuizen N."/>
            <person name="Read N."/>
            <person name="Prakash R."/>
            <person name="Hunter D."/>
            <person name="Zhang H."/>
            <person name="Mckenzie M."/>
            <person name="Knabel M."/>
            <person name="Harris A."/>
            <person name="Allan A."/>
            <person name="Chen A."/>
            <person name="Janssen B."/>
            <person name="Plunkett B."/>
            <person name="Dwamena C."/>
            <person name="Voogd C."/>
            <person name="Leif D."/>
            <person name="Lafferty D."/>
            <person name="Souleyre E."/>
            <person name="Varkonyi-Gasic E."/>
            <person name="Gambi F."/>
            <person name="Hanley J."/>
            <person name="Yao J.-L."/>
            <person name="Cheung J."/>
            <person name="David K."/>
            <person name="Warren B."/>
            <person name="Marsh K."/>
            <person name="Snowden K."/>
            <person name="Lin-Wang K."/>
            <person name="Brian L."/>
            <person name="Martinez-Sanchez M."/>
            <person name="Wang M."/>
            <person name="Ileperuma N."/>
            <person name="Macnee N."/>
            <person name="Campin R."/>
            <person name="Mcatee P."/>
            <person name="Drummond R."/>
            <person name="Espley R."/>
            <person name="Ireland H."/>
            <person name="Wu R."/>
            <person name="Atkinson R."/>
            <person name="Karunairetnam S."/>
            <person name="Bulley S."/>
            <person name="Chunkath S."/>
            <person name="Hanley Z."/>
            <person name="Storey R."/>
            <person name="Thrimawithana A."/>
            <person name="Thomson S."/>
            <person name="David C."/>
            <person name="Testolin R."/>
        </authorList>
    </citation>
    <scope>NUCLEOTIDE SEQUENCE [LARGE SCALE GENOMIC DNA]</scope>
    <source>
        <strain evidence="3">cv. Red5</strain>
        <tissue evidence="2">Young leaf</tissue>
    </source>
</reference>
<dbReference type="Proteomes" id="UP000241394">
    <property type="component" value="Chromosome LG8"/>
</dbReference>
<gene>
    <name evidence="2" type="ORF">CEY00_Acc08408</name>
</gene>
<dbReference type="FunCoup" id="A0A2R6R7P9">
    <property type="interactions" value="1264"/>
</dbReference>
<sequence>MPQVDLETLVSACAGGDSKIACETLSEGDDEQTQEAAAAEQQDPPPDFPPESFWLSKDAEYDWFDRNAFYERKESTKATSHPNSNNSNSIQNSNSQRSSGNLKSKAAIIGLPKTQKASYVDTTKRRNKPPNIQLFPKRNSSVGKSVAEPSSPKVSCMGRVRSKRGCRKSSGSATDTLKPVETAKTRRRSIGICGRFLCFRSNRRAKSSITIKSIPPVESPPRRSSVSEFPVSREFPASAESESDPEPPALGGMKRFVSGRRSWASDNVA</sequence>
<dbReference type="OMA" id="MASCARD"/>
<dbReference type="PANTHER" id="PTHR34120:SF2">
    <property type="entry name" value="OS01G0860900 PROTEIN"/>
    <property type="match status" value="1"/>
</dbReference>
<keyword evidence="3" id="KW-1185">Reference proteome</keyword>
<feature type="region of interest" description="Disordered" evidence="1">
    <location>
        <begin position="125"/>
        <end position="182"/>
    </location>
</feature>
<evidence type="ECO:0000256" key="1">
    <source>
        <dbReference type="SAM" id="MobiDB-lite"/>
    </source>
</evidence>
<proteinExistence type="predicted"/>
<evidence type="ECO:0000313" key="2">
    <source>
        <dbReference type="EMBL" id="PSS23584.1"/>
    </source>
</evidence>
<accession>A0A2R6R7P9</accession>
<dbReference type="InParanoid" id="A0A2R6R7P9"/>
<dbReference type="OrthoDB" id="10352671at2759"/>
<name>A0A2R6R7P9_ACTCC</name>
<feature type="compositionally biased region" description="Low complexity" evidence="1">
    <location>
        <begin position="222"/>
        <end position="235"/>
    </location>
</feature>
<dbReference type="EMBL" id="NKQK01000008">
    <property type="protein sequence ID" value="PSS23584.1"/>
    <property type="molecule type" value="Genomic_DNA"/>
</dbReference>
<evidence type="ECO:0000313" key="3">
    <source>
        <dbReference type="Proteomes" id="UP000241394"/>
    </source>
</evidence>
<protein>
    <submittedName>
        <fullName evidence="2">Serine/arginine repetitive matrix protein</fullName>
    </submittedName>
</protein>
<feature type="region of interest" description="Disordered" evidence="1">
    <location>
        <begin position="210"/>
        <end position="269"/>
    </location>
</feature>
<comment type="caution">
    <text evidence="2">The sequence shown here is derived from an EMBL/GenBank/DDBJ whole genome shotgun (WGS) entry which is preliminary data.</text>
</comment>
<dbReference type="AlphaFoldDB" id="A0A2R6R7P9"/>
<organism evidence="2 3">
    <name type="scientific">Actinidia chinensis var. chinensis</name>
    <name type="common">Chinese soft-hair kiwi</name>
    <dbReference type="NCBI Taxonomy" id="1590841"/>
    <lineage>
        <taxon>Eukaryota</taxon>
        <taxon>Viridiplantae</taxon>
        <taxon>Streptophyta</taxon>
        <taxon>Embryophyta</taxon>
        <taxon>Tracheophyta</taxon>
        <taxon>Spermatophyta</taxon>
        <taxon>Magnoliopsida</taxon>
        <taxon>eudicotyledons</taxon>
        <taxon>Gunneridae</taxon>
        <taxon>Pentapetalae</taxon>
        <taxon>asterids</taxon>
        <taxon>Ericales</taxon>
        <taxon>Actinidiaceae</taxon>
        <taxon>Actinidia</taxon>
    </lineage>
</organism>
<dbReference type="Gramene" id="PSS23584">
    <property type="protein sequence ID" value="PSS23584"/>
    <property type="gene ID" value="CEY00_Acc08408"/>
</dbReference>
<reference evidence="3" key="2">
    <citation type="journal article" date="2018" name="BMC Genomics">
        <title>A manually annotated Actinidia chinensis var. chinensis (kiwifruit) genome highlights the challenges associated with draft genomes and gene prediction in plants.</title>
        <authorList>
            <person name="Pilkington S.M."/>
            <person name="Crowhurst R."/>
            <person name="Hilario E."/>
            <person name="Nardozza S."/>
            <person name="Fraser L."/>
            <person name="Peng Y."/>
            <person name="Gunaseelan K."/>
            <person name="Simpson R."/>
            <person name="Tahir J."/>
            <person name="Deroles S.C."/>
            <person name="Templeton K."/>
            <person name="Luo Z."/>
            <person name="Davy M."/>
            <person name="Cheng C."/>
            <person name="McNeilage M."/>
            <person name="Scaglione D."/>
            <person name="Liu Y."/>
            <person name="Zhang Q."/>
            <person name="Datson P."/>
            <person name="De Silva N."/>
            <person name="Gardiner S.E."/>
            <person name="Bassett H."/>
            <person name="Chagne D."/>
            <person name="McCallum J."/>
            <person name="Dzierzon H."/>
            <person name="Deng C."/>
            <person name="Wang Y.Y."/>
            <person name="Barron L."/>
            <person name="Manako K."/>
            <person name="Bowen J."/>
            <person name="Foster T.M."/>
            <person name="Erridge Z.A."/>
            <person name="Tiffin H."/>
            <person name="Waite C.N."/>
            <person name="Davies K.M."/>
            <person name="Grierson E.P."/>
            <person name="Laing W.A."/>
            <person name="Kirk R."/>
            <person name="Chen X."/>
            <person name="Wood M."/>
            <person name="Montefiori M."/>
            <person name="Brummell D.A."/>
            <person name="Schwinn K.E."/>
            <person name="Catanach A."/>
            <person name="Fullerton C."/>
            <person name="Li D."/>
            <person name="Meiyalaghan S."/>
            <person name="Nieuwenhuizen N."/>
            <person name="Read N."/>
            <person name="Prakash R."/>
            <person name="Hunter D."/>
            <person name="Zhang H."/>
            <person name="McKenzie M."/>
            <person name="Knabel M."/>
            <person name="Harris A."/>
            <person name="Allan A.C."/>
            <person name="Gleave A."/>
            <person name="Chen A."/>
            <person name="Janssen B.J."/>
            <person name="Plunkett B."/>
            <person name="Ampomah-Dwamena C."/>
            <person name="Voogd C."/>
            <person name="Leif D."/>
            <person name="Lafferty D."/>
            <person name="Souleyre E.J.F."/>
            <person name="Varkonyi-Gasic E."/>
            <person name="Gambi F."/>
            <person name="Hanley J."/>
            <person name="Yao J.L."/>
            <person name="Cheung J."/>
            <person name="David K.M."/>
            <person name="Warren B."/>
            <person name="Marsh K."/>
            <person name="Snowden K.C."/>
            <person name="Lin-Wang K."/>
            <person name="Brian L."/>
            <person name="Martinez-Sanchez M."/>
            <person name="Wang M."/>
            <person name="Ileperuma N."/>
            <person name="Macnee N."/>
            <person name="Campin R."/>
            <person name="McAtee P."/>
            <person name="Drummond R.S.M."/>
            <person name="Espley R.V."/>
            <person name="Ireland H.S."/>
            <person name="Wu R."/>
            <person name="Atkinson R.G."/>
            <person name="Karunairetnam S."/>
            <person name="Bulley S."/>
            <person name="Chunkath S."/>
            <person name="Hanley Z."/>
            <person name="Storey R."/>
            <person name="Thrimawithana A.H."/>
            <person name="Thomson S."/>
            <person name="David C."/>
            <person name="Testolin R."/>
            <person name="Huang H."/>
            <person name="Hellens R.P."/>
            <person name="Schaffer R.J."/>
        </authorList>
    </citation>
    <scope>NUCLEOTIDE SEQUENCE [LARGE SCALE GENOMIC DNA]</scope>
    <source>
        <strain evidence="3">cv. Red5</strain>
    </source>
</reference>